<feature type="coiled-coil region" evidence="1">
    <location>
        <begin position="857"/>
        <end position="927"/>
    </location>
</feature>
<feature type="region of interest" description="Disordered" evidence="2">
    <location>
        <begin position="1373"/>
        <end position="1405"/>
    </location>
</feature>
<dbReference type="InterPro" id="IPR049885">
    <property type="entry name" value="MTCL1-3"/>
</dbReference>
<feature type="coiled-coil region" evidence="1">
    <location>
        <begin position="452"/>
        <end position="483"/>
    </location>
</feature>
<feature type="compositionally biased region" description="Polar residues" evidence="2">
    <location>
        <begin position="1312"/>
        <end position="1322"/>
    </location>
</feature>
<feature type="coiled-coil region" evidence="1">
    <location>
        <begin position="692"/>
        <end position="811"/>
    </location>
</feature>
<feature type="compositionally biased region" description="Low complexity" evidence="2">
    <location>
        <begin position="1345"/>
        <end position="1359"/>
    </location>
</feature>
<proteinExistence type="predicted"/>
<keyword evidence="4" id="KW-1185">Reference proteome</keyword>
<feature type="region of interest" description="Disordered" evidence="2">
    <location>
        <begin position="40"/>
        <end position="66"/>
    </location>
</feature>
<dbReference type="PANTHER" id="PTHR15742">
    <property type="entry name" value="GIRDIN"/>
    <property type="match status" value="1"/>
</dbReference>
<feature type="compositionally biased region" description="Polar residues" evidence="2">
    <location>
        <begin position="1389"/>
        <end position="1405"/>
    </location>
</feature>
<dbReference type="PANTHER" id="PTHR15742:SF5">
    <property type="entry name" value="GIRDIN"/>
    <property type="match status" value="1"/>
</dbReference>
<feature type="region of interest" description="Disordered" evidence="2">
    <location>
        <begin position="1219"/>
        <end position="1329"/>
    </location>
</feature>
<feature type="coiled-coil region" evidence="1">
    <location>
        <begin position="1037"/>
        <end position="1124"/>
    </location>
</feature>
<feature type="region of interest" description="Disordered" evidence="2">
    <location>
        <begin position="1342"/>
        <end position="1361"/>
    </location>
</feature>
<feature type="region of interest" description="Disordered" evidence="2">
    <location>
        <begin position="1160"/>
        <end position="1187"/>
    </location>
</feature>
<evidence type="ECO:0000313" key="3">
    <source>
        <dbReference type="EMBL" id="KYM78062.1"/>
    </source>
</evidence>
<feature type="coiled-coil region" evidence="1">
    <location>
        <begin position="958"/>
        <end position="985"/>
    </location>
</feature>
<keyword evidence="1" id="KW-0175">Coiled coil</keyword>
<evidence type="ECO:0008006" key="5">
    <source>
        <dbReference type="Google" id="ProtNLM"/>
    </source>
</evidence>
<dbReference type="EMBL" id="KQ976690">
    <property type="protein sequence ID" value="KYM78062.1"/>
    <property type="molecule type" value="Genomic_DNA"/>
</dbReference>
<organism evidence="3 4">
    <name type="scientific">Atta colombica</name>
    <dbReference type="NCBI Taxonomy" id="520822"/>
    <lineage>
        <taxon>Eukaryota</taxon>
        <taxon>Metazoa</taxon>
        <taxon>Ecdysozoa</taxon>
        <taxon>Arthropoda</taxon>
        <taxon>Hexapoda</taxon>
        <taxon>Insecta</taxon>
        <taxon>Pterygota</taxon>
        <taxon>Neoptera</taxon>
        <taxon>Endopterygota</taxon>
        <taxon>Hymenoptera</taxon>
        <taxon>Apocrita</taxon>
        <taxon>Aculeata</taxon>
        <taxon>Formicoidea</taxon>
        <taxon>Formicidae</taxon>
        <taxon>Myrmicinae</taxon>
        <taxon>Atta</taxon>
    </lineage>
</organism>
<feature type="coiled-coil region" evidence="1">
    <location>
        <begin position="514"/>
        <end position="541"/>
    </location>
</feature>
<sequence length="1405" mass="162282">MHSMYSSKKGDPLCPLGFHPQVRWPTRCKRCFRDYKEHGGRRNSLGDITSSSPSLSSDSTRGPENKRIWSSATNLAKDETKNDHLQPPASAGWTSLMDLSAIDKNPEDAPKLENLLFFLLNLIILIYGCINLRGDADVRKPAKLQIKNVISNSKSGTSENDVEFIIQVRKSRSAPSKQVVQDGPDNVMVKREDIKENEIEKLRSQLNDMRARCEKAEKEKSEILLRRLTTMETMSNKTSTSEVTKLQKKNEALVQEKNVLLAKIRSLEKETISKPYRGEKDKTHDELRSKLKAAENLCESLMDENEDMKKEIRQLEEEIYELQDNFRDEQADEYTRLRKSLEQSNKNCRILSFKLRKVERKAEELENDRSALEKKYEEVKKTEEILQKVSSAFQNRTQKKPTESTTKLQLKKMVDEVEKEIEDMLNIFTNIKNGHNVDIPDVNSKDNNTVQYDKLVKEYELLKEKFESAVKELTSEKEKKKVQPNVKVEDTKNVDLQNVKRKLDEVVTLREAERKAWDKEKLALSEEKEKLKSKLLSLSSEKLKIYNEVVQLKKDLETAKTSEKDTATMETTINEITEKLSLEQEKCKRLQDDLSSYTERELKMSQSITSVEQMKAKLDFEVKRLKKELESTKSTTSTKITDLTAELTEVKQEREKLTSQLNSERKTKETEVAYCKIQFISQMYYGFNVTKFSDLENEIKKHQHEQETLTKQYQELTNSKLQIERENESLNSKCSEHKRDLKNIQTELEELRNLIRTKESEWRLEKSALEGQIRDTQLPNKVIVEELNDEINTLKKENATLLERLEDVRKIFMFNFAVPRYTKHQCLLSTCLNDDLSTKLKDYQAVSKIHQALTPDTTALESEIRKLKNALTNTEKAKKADLAQCKMRYEHRITAINDEIQAIQNQLSRYKRERDTYKHMLEGAQKTIGELKSTRQGRLSNASSGKSDEDEESSKANILVLEKQISCMEDELSETKLEASRLKAELVSEKSASHLEEERLLTSGRSKIPGLKVRMELAWQKEREEHQRLLQETATLARDLRQTLFEIERERSKERLENKRRQDQLKKVFDEEKDENKKKLSELQCDLLELRDAHAKLRTSNEKMRREKERHEKERQELKEVILNKCKLEQTELRNINILMQQVQDLLQLFPELNTVTENGKSDIYTPTPPRRLKGPKSRESSPMLETKSDVKAVTPILGERTEKLEYTIKKLMSVAKELKESKKTTDETNAMRLKKLGKRATSVESDPGKGVVLNRGKPRLKRKSLSLEQTSGHQESAGIWGTDSNLSSMQSLEGSEVESRGTSRQRDSSVDSRLSGGSTKSEMLDRDKKYGKGIIRKLTHKLTKSSSTSGSETSINETLKLEKKNLKKKLTAMFKRGSRSSSVEKKTGTGNSSRPASRNSMTSN</sequence>
<feature type="compositionally biased region" description="Basic and acidic residues" evidence="2">
    <location>
        <begin position="1298"/>
        <end position="1311"/>
    </location>
</feature>
<evidence type="ECO:0000313" key="4">
    <source>
        <dbReference type="Proteomes" id="UP000078540"/>
    </source>
</evidence>
<protein>
    <recommendedName>
        <fullName evidence="5">Protein SOGA3</fullName>
    </recommendedName>
</protein>
<feature type="coiled-coil region" evidence="1">
    <location>
        <begin position="192"/>
        <end position="427"/>
    </location>
</feature>
<evidence type="ECO:0000256" key="1">
    <source>
        <dbReference type="SAM" id="Coils"/>
    </source>
</evidence>
<dbReference type="STRING" id="520822.A0A195B198"/>
<feature type="compositionally biased region" description="Low complexity" evidence="2">
    <location>
        <begin position="45"/>
        <end position="60"/>
    </location>
</feature>
<reference evidence="3 4" key="1">
    <citation type="submission" date="2015-09" db="EMBL/GenBank/DDBJ databases">
        <title>Atta colombica WGS genome.</title>
        <authorList>
            <person name="Nygaard S."/>
            <person name="Hu H."/>
            <person name="Boomsma J."/>
            <person name="Zhang G."/>
        </authorList>
    </citation>
    <scope>NUCLEOTIDE SEQUENCE [LARGE SCALE GENOMIC DNA]</scope>
    <source>
        <strain evidence="3">Treedump-2</strain>
        <tissue evidence="3">Whole body</tissue>
    </source>
</reference>
<accession>A0A195B198</accession>
<feature type="coiled-coil region" evidence="1">
    <location>
        <begin position="573"/>
        <end position="667"/>
    </location>
</feature>
<evidence type="ECO:0000256" key="2">
    <source>
        <dbReference type="SAM" id="MobiDB-lite"/>
    </source>
</evidence>
<feature type="region of interest" description="Disordered" evidence="2">
    <location>
        <begin position="927"/>
        <end position="955"/>
    </location>
</feature>
<name>A0A195B198_9HYME</name>
<gene>
    <name evidence="3" type="ORF">ALC53_11530</name>
</gene>
<dbReference type="Proteomes" id="UP000078540">
    <property type="component" value="Unassembled WGS sequence"/>
</dbReference>
<feature type="compositionally biased region" description="Polar residues" evidence="2">
    <location>
        <begin position="1283"/>
        <end position="1294"/>
    </location>
</feature>